<dbReference type="Pfam" id="PF25954">
    <property type="entry name" value="Beta-barrel_RND_2"/>
    <property type="match status" value="1"/>
</dbReference>
<dbReference type="PANTHER" id="PTHR30469">
    <property type="entry name" value="MULTIDRUG RESISTANCE PROTEIN MDTA"/>
    <property type="match status" value="1"/>
</dbReference>
<evidence type="ECO:0000259" key="4">
    <source>
        <dbReference type="Pfam" id="PF25973"/>
    </source>
</evidence>
<organism evidence="6 7">
    <name type="scientific">Sphingomonas xinjiangensis</name>
    <dbReference type="NCBI Taxonomy" id="643568"/>
    <lineage>
        <taxon>Bacteria</taxon>
        <taxon>Pseudomonadati</taxon>
        <taxon>Pseudomonadota</taxon>
        <taxon>Alphaproteobacteria</taxon>
        <taxon>Sphingomonadales</taxon>
        <taxon>Sphingomonadaceae</taxon>
        <taxon>Sphingomonas</taxon>
    </lineage>
</organism>
<comment type="caution">
    <text evidence="6">The sequence shown here is derived from an EMBL/GenBank/DDBJ whole genome shotgun (WGS) entry which is preliminary data.</text>
</comment>
<dbReference type="Pfam" id="PF25989">
    <property type="entry name" value="YknX_C"/>
    <property type="match status" value="1"/>
</dbReference>
<sequence length="394" mass="41470">MFGRQQDQLEYTGEETPRRSRRWIWILGITILVIGAIAAFAMVRGGDAAKKDASQAAAAPKGGSQNPTVTVAVPGKTTLQTVVTGTGSLAARREMPVGVAGEGGIVTRVLVEPGSWVGAGQVLATVDRSVQTQTADSLAASIRVAQADLRLAQAELDRAQRLVANGFISKADIDRKTAARDQAQARLRVSQAQFSETQARNRRLDIRAPAAGLVLTRQVEPGQIVSSGSGVLFRMAMGGQMELRTQLAETDLQKLHAGVRAEVTPTGTTKTFPGEVWQVSPVIDPQTRQGIARIALKYDPALRPGGFASARIIAGGVTAVVLPQSAVQSDNQGNYVYTLNADNAAVRVPVTTGDVTEQGVAITGGLSGNERVVLTAGAFLNPGQKVIPNLQKLN</sequence>
<evidence type="ECO:0000259" key="3">
    <source>
        <dbReference type="Pfam" id="PF25954"/>
    </source>
</evidence>
<keyword evidence="2" id="KW-1133">Transmembrane helix</keyword>
<feature type="domain" description="YknX-like C-terminal permuted SH3-like" evidence="5">
    <location>
        <begin position="320"/>
        <end position="386"/>
    </location>
</feature>
<dbReference type="NCBIfam" id="TIGR01730">
    <property type="entry name" value="RND_mfp"/>
    <property type="match status" value="1"/>
</dbReference>
<keyword evidence="7" id="KW-1185">Reference proteome</keyword>
<name>A0A840YEP5_9SPHN</name>
<reference evidence="6 7" key="1">
    <citation type="submission" date="2020-08" db="EMBL/GenBank/DDBJ databases">
        <title>Genomic Encyclopedia of Type Strains, Phase IV (KMG-IV): sequencing the most valuable type-strain genomes for metagenomic binning, comparative biology and taxonomic classification.</title>
        <authorList>
            <person name="Goeker M."/>
        </authorList>
    </citation>
    <scope>NUCLEOTIDE SEQUENCE [LARGE SCALE GENOMIC DNA]</scope>
    <source>
        <strain evidence="6 7">DSM 26736</strain>
    </source>
</reference>
<gene>
    <name evidence="6" type="ORF">FHT02_002548</name>
</gene>
<dbReference type="AlphaFoldDB" id="A0A840YEP5"/>
<dbReference type="Proteomes" id="UP000527143">
    <property type="component" value="Unassembled WGS sequence"/>
</dbReference>
<dbReference type="Gene3D" id="2.40.30.170">
    <property type="match status" value="1"/>
</dbReference>
<feature type="domain" description="CusB-like beta-barrel" evidence="3">
    <location>
        <begin position="245"/>
        <end position="313"/>
    </location>
</feature>
<dbReference type="Gene3D" id="2.40.420.20">
    <property type="match status" value="1"/>
</dbReference>
<dbReference type="Gene3D" id="1.10.287.470">
    <property type="entry name" value="Helix hairpin bin"/>
    <property type="match status" value="1"/>
</dbReference>
<evidence type="ECO:0000256" key="2">
    <source>
        <dbReference type="SAM" id="Phobius"/>
    </source>
</evidence>
<comment type="similarity">
    <text evidence="1">Belongs to the membrane fusion protein (MFP) (TC 8.A.1) family.</text>
</comment>
<dbReference type="Gene3D" id="2.40.50.100">
    <property type="match status" value="1"/>
</dbReference>
<evidence type="ECO:0000259" key="5">
    <source>
        <dbReference type="Pfam" id="PF25989"/>
    </source>
</evidence>
<evidence type="ECO:0000256" key="1">
    <source>
        <dbReference type="ARBA" id="ARBA00009477"/>
    </source>
</evidence>
<feature type="domain" description="CzcB-like barrel-sandwich hybrid" evidence="4">
    <location>
        <begin position="103"/>
        <end position="230"/>
    </location>
</feature>
<dbReference type="SUPFAM" id="SSF111369">
    <property type="entry name" value="HlyD-like secretion proteins"/>
    <property type="match status" value="1"/>
</dbReference>
<evidence type="ECO:0000313" key="7">
    <source>
        <dbReference type="Proteomes" id="UP000527143"/>
    </source>
</evidence>
<protein>
    <submittedName>
        <fullName evidence="6">RND family efflux transporter MFP subunit</fullName>
    </submittedName>
</protein>
<dbReference type="InterPro" id="IPR006143">
    <property type="entry name" value="RND_pump_MFP"/>
</dbReference>
<dbReference type="GO" id="GO:0015562">
    <property type="term" value="F:efflux transmembrane transporter activity"/>
    <property type="evidence" value="ECO:0007669"/>
    <property type="project" value="TreeGrafter"/>
</dbReference>
<dbReference type="Pfam" id="PF25973">
    <property type="entry name" value="BSH_CzcB"/>
    <property type="match status" value="1"/>
</dbReference>
<keyword evidence="2" id="KW-0812">Transmembrane</keyword>
<dbReference type="InterPro" id="IPR058647">
    <property type="entry name" value="BSH_CzcB-like"/>
</dbReference>
<dbReference type="InterPro" id="IPR058637">
    <property type="entry name" value="YknX-like_C"/>
</dbReference>
<keyword evidence="2" id="KW-0472">Membrane</keyword>
<dbReference type="GO" id="GO:1990281">
    <property type="term" value="C:efflux pump complex"/>
    <property type="evidence" value="ECO:0007669"/>
    <property type="project" value="TreeGrafter"/>
</dbReference>
<dbReference type="EMBL" id="JACIJF010000007">
    <property type="protein sequence ID" value="MBB5711304.1"/>
    <property type="molecule type" value="Genomic_DNA"/>
</dbReference>
<evidence type="ECO:0000313" key="6">
    <source>
        <dbReference type="EMBL" id="MBB5711304.1"/>
    </source>
</evidence>
<dbReference type="InterPro" id="IPR058792">
    <property type="entry name" value="Beta-barrel_RND_2"/>
</dbReference>
<dbReference type="PANTHER" id="PTHR30469:SF15">
    <property type="entry name" value="HLYD FAMILY OF SECRETION PROTEINS"/>
    <property type="match status" value="1"/>
</dbReference>
<feature type="transmembrane region" description="Helical" evidence="2">
    <location>
        <begin position="23"/>
        <end position="43"/>
    </location>
</feature>
<accession>A0A840YEP5</accession>
<proteinExistence type="inferred from homology"/>